<feature type="transmembrane region" description="Helical" evidence="2">
    <location>
        <begin position="20"/>
        <end position="41"/>
    </location>
</feature>
<evidence type="ECO:0000313" key="3">
    <source>
        <dbReference type="EMBL" id="TVY80356.1"/>
    </source>
</evidence>
<organism evidence="3 4">
    <name type="scientific">Lachnellula suecica</name>
    <dbReference type="NCBI Taxonomy" id="602035"/>
    <lineage>
        <taxon>Eukaryota</taxon>
        <taxon>Fungi</taxon>
        <taxon>Dikarya</taxon>
        <taxon>Ascomycota</taxon>
        <taxon>Pezizomycotina</taxon>
        <taxon>Leotiomycetes</taxon>
        <taxon>Helotiales</taxon>
        <taxon>Lachnaceae</taxon>
        <taxon>Lachnellula</taxon>
    </lineage>
</organism>
<dbReference type="SUPFAM" id="SSF53067">
    <property type="entry name" value="Actin-like ATPase domain"/>
    <property type="match status" value="1"/>
</dbReference>
<dbReference type="EMBL" id="QGMK01000701">
    <property type="protein sequence ID" value="TVY80356.1"/>
    <property type="molecule type" value="Genomic_DNA"/>
</dbReference>
<feature type="non-terminal residue" evidence="3">
    <location>
        <position position="432"/>
    </location>
</feature>
<keyword evidence="4" id="KW-1185">Reference proteome</keyword>
<evidence type="ECO:0000256" key="2">
    <source>
        <dbReference type="SAM" id="Phobius"/>
    </source>
</evidence>
<comment type="caution">
    <text evidence="3">The sequence shown here is derived from an EMBL/GenBank/DDBJ whole genome shotgun (WGS) entry which is preliminary data.</text>
</comment>
<feature type="non-terminal residue" evidence="3">
    <location>
        <position position="1"/>
    </location>
</feature>
<keyword evidence="2" id="KW-0812">Transmembrane</keyword>
<name>A0A8T9C4K1_9HELO</name>
<keyword evidence="2" id="KW-0472">Membrane</keyword>
<proteinExistence type="predicted"/>
<dbReference type="Gene3D" id="3.30.420.40">
    <property type="match status" value="2"/>
</dbReference>
<gene>
    <name evidence="3" type="primary">ACTR10</name>
    <name evidence="3" type="ORF">LSUE1_G005737</name>
</gene>
<evidence type="ECO:0000313" key="4">
    <source>
        <dbReference type="Proteomes" id="UP000469558"/>
    </source>
</evidence>
<dbReference type="AlphaFoldDB" id="A0A8T9C4K1"/>
<reference evidence="3 4" key="1">
    <citation type="submission" date="2018-05" db="EMBL/GenBank/DDBJ databases">
        <title>Genome sequencing and assembly of the regulated plant pathogen Lachnellula willkommii and related sister species for the development of diagnostic species identification markers.</title>
        <authorList>
            <person name="Giroux E."/>
            <person name="Bilodeau G."/>
        </authorList>
    </citation>
    <scope>NUCLEOTIDE SEQUENCE [LARGE SCALE GENOMIC DNA]</scope>
    <source>
        <strain evidence="3 4">CBS 268.59</strain>
    </source>
</reference>
<evidence type="ECO:0000256" key="1">
    <source>
        <dbReference type="SAM" id="MobiDB-lite"/>
    </source>
</evidence>
<dbReference type="OrthoDB" id="337660at2759"/>
<dbReference type="InterPro" id="IPR043129">
    <property type="entry name" value="ATPase_NBD"/>
</dbReference>
<protein>
    <submittedName>
        <fullName evidence="3">Actin-related protein</fullName>
    </submittedName>
</protein>
<sequence>RFERLLQSQYLLIDSRPRRLVLVLPSSLPLPLVSTVLDTLFTNFQPPTISLMSAPALTTVAAGLRSALVVDIGWSETVITSIYEYREVQCTRTVRGTKMLGEEMFRMLAEVIDPSVSEEDETTGEKIRNILSFEECEEVLARMAWCKPGKRPEQQALPVGLTPVEEEDELRSSMRAMDISEDHAANPMQAIPLRSTDPPITLKLPFSKLAEPCETALFGAGKLAHDLDDQELPLHLLVYRSLLKLPLDVRSICMSRIIFVGGGSNLPGLKSRILGDVAALIEQRGWDSVQGKAVDQLRNNPKLRRTRSRQAGEGPTEVLGDEIVTSPGLMDQEPDPIEDELKREARKTNPAVESGNLRAVESLGAWSGGSLLSQLKIPSVSVVDRDAWLQHGASGASRSAEISIGTQRQSMGPGAFKSAGGDRSSWTLGLWG</sequence>
<accession>A0A8T9C4K1</accession>
<dbReference type="InterPro" id="IPR004000">
    <property type="entry name" value="Actin"/>
</dbReference>
<dbReference type="Proteomes" id="UP000469558">
    <property type="component" value="Unassembled WGS sequence"/>
</dbReference>
<keyword evidence="2" id="KW-1133">Transmembrane helix</keyword>
<dbReference type="PANTHER" id="PTHR11937">
    <property type="entry name" value="ACTIN"/>
    <property type="match status" value="1"/>
</dbReference>
<feature type="region of interest" description="Disordered" evidence="1">
    <location>
        <begin position="399"/>
        <end position="432"/>
    </location>
</feature>